<dbReference type="Proteomes" id="UP000503308">
    <property type="component" value="Chromosome"/>
</dbReference>
<gene>
    <name evidence="2" type="ORF">G3256_01495</name>
</gene>
<evidence type="ECO:0000313" key="3">
    <source>
        <dbReference type="Proteomes" id="UP000503308"/>
    </source>
</evidence>
<dbReference type="AlphaFoldDB" id="A0A858SZY9"/>
<dbReference type="EMBL" id="CP048788">
    <property type="protein sequence ID" value="QJF53061.1"/>
    <property type="molecule type" value="Genomic_DNA"/>
</dbReference>
<keyword evidence="1" id="KW-0732">Signal</keyword>
<keyword evidence="3" id="KW-1185">Reference proteome</keyword>
<accession>A0A858SZY9</accession>
<protein>
    <submittedName>
        <fullName evidence="2">Dihydrodipicolinate reductase</fullName>
    </submittedName>
</protein>
<feature type="chain" id="PRO_5032466997" evidence="1">
    <location>
        <begin position="22"/>
        <end position="118"/>
    </location>
</feature>
<dbReference type="KEGG" id="rpon:G3256_01495"/>
<proteinExistence type="predicted"/>
<sequence length="118" mass="12879">MRIATLSFVAALAVSATPVLAEFTKVDDQSEFVALVAGKELKRPFVNLEVSPDGQITGRGAAWPVSGEWTWKDGFFCRDLFWGEDALGYNCQEVKAAGDRVIFTSDQGAGDSAEFRLR</sequence>
<evidence type="ECO:0000313" key="2">
    <source>
        <dbReference type="EMBL" id="QJF53061.1"/>
    </source>
</evidence>
<evidence type="ECO:0000256" key="1">
    <source>
        <dbReference type="SAM" id="SignalP"/>
    </source>
</evidence>
<name>A0A858SZY9_9RHOB</name>
<feature type="signal peptide" evidence="1">
    <location>
        <begin position="1"/>
        <end position="21"/>
    </location>
</feature>
<organism evidence="2 3">
    <name type="scientific">Roseobacter ponti</name>
    <dbReference type="NCBI Taxonomy" id="1891787"/>
    <lineage>
        <taxon>Bacteria</taxon>
        <taxon>Pseudomonadati</taxon>
        <taxon>Pseudomonadota</taxon>
        <taxon>Alphaproteobacteria</taxon>
        <taxon>Rhodobacterales</taxon>
        <taxon>Roseobacteraceae</taxon>
        <taxon>Roseobacter</taxon>
    </lineage>
</organism>
<reference evidence="2 3" key="1">
    <citation type="submission" date="2020-02" db="EMBL/GenBank/DDBJ databases">
        <title>Genome sequence of Roseobacter ponti.</title>
        <authorList>
            <person name="Hollensteiner J."/>
            <person name="Schneider D."/>
            <person name="Poehlein A."/>
            <person name="Daniel R."/>
        </authorList>
    </citation>
    <scope>NUCLEOTIDE SEQUENCE [LARGE SCALE GENOMIC DNA]</scope>
    <source>
        <strain evidence="2 3">DSM 106830</strain>
    </source>
</reference>